<evidence type="ECO:0000313" key="3">
    <source>
        <dbReference type="RefSeq" id="XP_020084905.1"/>
    </source>
</evidence>
<reference evidence="3" key="2">
    <citation type="submission" date="2025-08" db="UniProtKB">
        <authorList>
            <consortium name="RefSeq"/>
        </authorList>
    </citation>
    <scope>IDENTIFICATION</scope>
    <source>
        <tissue evidence="3">Leaf</tissue>
    </source>
</reference>
<proteinExistence type="predicted"/>
<dbReference type="Proteomes" id="UP000515123">
    <property type="component" value="Linkage group 3"/>
</dbReference>
<dbReference type="RefSeq" id="XP_020084905.1">
    <property type="nucleotide sequence ID" value="XM_020229316.1"/>
</dbReference>
<gene>
    <name evidence="3" type="primary">LOC109707783</name>
</gene>
<sequence length="167" mass="16904">MGAGEVRNTMLTSVSGGERRRRRRRQSEPSLHKLGHGPATPPSDGDGRDRSGTTAAGPQMPEEEKARFADLGGDAQGSGRRRRPFQPGEGVPEAVVEAAGAVPGDEGAGVELPGLLGPSKPGAAAGDRRCGGGQQGRRQRRAGVAGAPGRVAGVISTDGSAGKKPQA</sequence>
<keyword evidence="2" id="KW-1185">Reference proteome</keyword>
<protein>
    <submittedName>
        <fullName evidence="3">Spidroin-2-like</fullName>
    </submittedName>
</protein>
<evidence type="ECO:0000256" key="1">
    <source>
        <dbReference type="SAM" id="MobiDB-lite"/>
    </source>
</evidence>
<name>A0A6P5EUS4_ANACO</name>
<accession>A0A6P5EUS4</accession>
<feature type="region of interest" description="Disordered" evidence="1">
    <location>
        <begin position="1"/>
        <end position="167"/>
    </location>
</feature>
<dbReference type="GeneID" id="109707783"/>
<evidence type="ECO:0000313" key="2">
    <source>
        <dbReference type="Proteomes" id="UP000515123"/>
    </source>
</evidence>
<reference evidence="2" key="1">
    <citation type="journal article" date="2015" name="Nat. Genet.">
        <title>The pineapple genome and the evolution of CAM photosynthesis.</title>
        <authorList>
            <person name="Ming R."/>
            <person name="VanBuren R."/>
            <person name="Wai C.M."/>
            <person name="Tang H."/>
            <person name="Schatz M.C."/>
            <person name="Bowers J.E."/>
            <person name="Lyons E."/>
            <person name="Wang M.L."/>
            <person name="Chen J."/>
            <person name="Biggers E."/>
            <person name="Zhang J."/>
            <person name="Huang L."/>
            <person name="Zhang L."/>
            <person name="Miao W."/>
            <person name="Zhang J."/>
            <person name="Ye Z."/>
            <person name="Miao C."/>
            <person name="Lin Z."/>
            <person name="Wang H."/>
            <person name="Zhou H."/>
            <person name="Yim W.C."/>
            <person name="Priest H.D."/>
            <person name="Zheng C."/>
            <person name="Woodhouse M."/>
            <person name="Edger P.P."/>
            <person name="Guyot R."/>
            <person name="Guo H.B."/>
            <person name="Guo H."/>
            <person name="Zheng G."/>
            <person name="Singh R."/>
            <person name="Sharma A."/>
            <person name="Min X."/>
            <person name="Zheng Y."/>
            <person name="Lee H."/>
            <person name="Gurtowski J."/>
            <person name="Sedlazeck F.J."/>
            <person name="Harkess A."/>
            <person name="McKain M.R."/>
            <person name="Liao Z."/>
            <person name="Fang J."/>
            <person name="Liu J."/>
            <person name="Zhang X."/>
            <person name="Zhang Q."/>
            <person name="Hu W."/>
            <person name="Qin Y."/>
            <person name="Wang K."/>
            <person name="Chen L.Y."/>
            <person name="Shirley N."/>
            <person name="Lin Y.R."/>
            <person name="Liu L.Y."/>
            <person name="Hernandez A.G."/>
            <person name="Wright C.L."/>
            <person name="Bulone V."/>
            <person name="Tuskan G.A."/>
            <person name="Heath K."/>
            <person name="Zee F."/>
            <person name="Moore P.H."/>
            <person name="Sunkar R."/>
            <person name="Leebens-Mack J.H."/>
            <person name="Mockler T."/>
            <person name="Bennetzen J.L."/>
            <person name="Freeling M."/>
            <person name="Sankoff D."/>
            <person name="Paterson A.H."/>
            <person name="Zhu X."/>
            <person name="Yang X."/>
            <person name="Smith J.A."/>
            <person name="Cushman J.C."/>
            <person name="Paull R.E."/>
            <person name="Yu Q."/>
        </authorList>
    </citation>
    <scope>NUCLEOTIDE SEQUENCE [LARGE SCALE GENOMIC DNA]</scope>
    <source>
        <strain evidence="2">cv. F153</strain>
    </source>
</reference>
<feature type="compositionally biased region" description="Low complexity" evidence="1">
    <location>
        <begin position="142"/>
        <end position="154"/>
    </location>
</feature>
<feature type="compositionally biased region" description="Low complexity" evidence="1">
    <location>
        <begin position="87"/>
        <end position="111"/>
    </location>
</feature>
<organism evidence="2 3">
    <name type="scientific">Ananas comosus</name>
    <name type="common">Pineapple</name>
    <name type="synonym">Ananas ananas</name>
    <dbReference type="NCBI Taxonomy" id="4615"/>
    <lineage>
        <taxon>Eukaryota</taxon>
        <taxon>Viridiplantae</taxon>
        <taxon>Streptophyta</taxon>
        <taxon>Embryophyta</taxon>
        <taxon>Tracheophyta</taxon>
        <taxon>Spermatophyta</taxon>
        <taxon>Magnoliopsida</taxon>
        <taxon>Liliopsida</taxon>
        <taxon>Poales</taxon>
        <taxon>Bromeliaceae</taxon>
        <taxon>Bromelioideae</taxon>
        <taxon>Ananas</taxon>
    </lineage>
</organism>
<dbReference type="AlphaFoldDB" id="A0A6P5EUS4"/>